<proteinExistence type="predicted"/>
<dbReference type="InterPro" id="IPR000086">
    <property type="entry name" value="NUDIX_hydrolase_dom"/>
</dbReference>
<dbReference type="SUPFAM" id="SSF55811">
    <property type="entry name" value="Nudix"/>
    <property type="match status" value="1"/>
</dbReference>
<protein>
    <submittedName>
        <fullName evidence="2">Thiamin pyrophosphokinase-related protein</fullName>
    </submittedName>
</protein>
<comment type="caution">
    <text evidence="2">The sequence shown here is derived from an EMBL/GenBank/DDBJ whole genome shotgun (WGS) entry which is preliminary data.</text>
</comment>
<dbReference type="CDD" id="cd03676">
    <property type="entry name" value="NUDIX_Tnr3_like"/>
    <property type="match status" value="1"/>
</dbReference>
<feature type="domain" description="Nudix hydrolase" evidence="1">
    <location>
        <begin position="178"/>
        <end position="322"/>
    </location>
</feature>
<dbReference type="PROSITE" id="PS51462">
    <property type="entry name" value="NUDIX"/>
    <property type="match status" value="1"/>
</dbReference>
<dbReference type="InterPro" id="IPR015797">
    <property type="entry name" value="NUDIX_hydrolase-like_dom_sf"/>
</dbReference>
<dbReference type="PANTHER" id="PTHR13622:SF8">
    <property type="entry name" value="THIAMIN PYROPHOSPHOKINASE 1"/>
    <property type="match status" value="1"/>
</dbReference>
<accession>A0A9N8HUE5</accession>
<dbReference type="Proteomes" id="UP001153069">
    <property type="component" value="Unassembled WGS sequence"/>
</dbReference>
<evidence type="ECO:0000259" key="1">
    <source>
        <dbReference type="PROSITE" id="PS51462"/>
    </source>
</evidence>
<evidence type="ECO:0000313" key="2">
    <source>
        <dbReference type="EMBL" id="CAB9525852.1"/>
    </source>
</evidence>
<dbReference type="FunFam" id="3.90.79.10:FF:000019">
    <property type="entry name" value="Thiamin pyrophosphokinase, putative"/>
    <property type="match status" value="1"/>
</dbReference>
<gene>
    <name evidence="2" type="ORF">SEMRO_1737_G294470.1</name>
</gene>
<dbReference type="Pfam" id="PF15916">
    <property type="entry name" value="DUF4743"/>
    <property type="match status" value="1"/>
</dbReference>
<dbReference type="EMBL" id="CAICTM010001735">
    <property type="protein sequence ID" value="CAB9525852.1"/>
    <property type="molecule type" value="Genomic_DNA"/>
</dbReference>
<dbReference type="GO" id="GO:0044715">
    <property type="term" value="F:8-oxo-dGDP phosphatase activity"/>
    <property type="evidence" value="ECO:0007669"/>
    <property type="project" value="TreeGrafter"/>
</dbReference>
<reference evidence="2" key="1">
    <citation type="submission" date="2020-06" db="EMBL/GenBank/DDBJ databases">
        <authorList>
            <consortium name="Plant Systems Biology data submission"/>
        </authorList>
    </citation>
    <scope>NUCLEOTIDE SEQUENCE</scope>
    <source>
        <strain evidence="2">D6</strain>
    </source>
</reference>
<dbReference type="AlphaFoldDB" id="A0A9N8HUE5"/>
<keyword evidence="3" id="KW-1185">Reference proteome</keyword>
<dbReference type="PANTHER" id="PTHR13622">
    <property type="entry name" value="THIAMIN PYROPHOSPHOKINASE"/>
    <property type="match status" value="1"/>
</dbReference>
<name>A0A9N8HUE5_9STRA</name>
<sequence length="354" mass="39646">MALLHSTLATFLSSTPKSSPSILFERATRAASTRIPRFMSTTATVTDEKIMEDALYRVRQVNYLPDEIRSSLVDFRVDGRVLGKVRPNTANLLCSVDEKNPVFNLQSKSGESCLTLTAEAGTSPEERTKSVNRIMARLRDQGIVKGWRDEDYPVRSTFYGDTLFGVERAAASLLGIMEYGVHINGIVVDDETKTPKMWMARRAADKSKYPGMLDHIVAGGQPVGLSLMENVIKECDEEAGIPEDITRAGIQDAGAISYYTYSERNDCVTRCVLFCYDLHLPANFVPKPVDGEVQEFFLWDVDQIKASFAPDYPDPIKPNCYNVIIDWMMRCGHFSSDTPGYLDVMRELRSGDVY</sequence>
<organism evidence="2 3">
    <name type="scientific">Seminavis robusta</name>
    <dbReference type="NCBI Taxonomy" id="568900"/>
    <lineage>
        <taxon>Eukaryota</taxon>
        <taxon>Sar</taxon>
        <taxon>Stramenopiles</taxon>
        <taxon>Ochrophyta</taxon>
        <taxon>Bacillariophyta</taxon>
        <taxon>Bacillariophyceae</taxon>
        <taxon>Bacillariophycidae</taxon>
        <taxon>Naviculales</taxon>
        <taxon>Naviculaceae</taxon>
        <taxon>Seminavis</taxon>
    </lineage>
</organism>
<dbReference type="Gene3D" id="3.90.79.10">
    <property type="entry name" value="Nucleoside Triphosphate Pyrophosphohydrolase"/>
    <property type="match status" value="1"/>
</dbReference>
<dbReference type="InterPro" id="IPR031804">
    <property type="entry name" value="DUF4743"/>
</dbReference>
<evidence type="ECO:0000313" key="3">
    <source>
        <dbReference type="Proteomes" id="UP001153069"/>
    </source>
</evidence>
<dbReference type="OrthoDB" id="10261522at2759"/>